<dbReference type="KEGG" id="cmic:caldi_31030"/>
<gene>
    <name evidence="1" type="ORF">caldi_31030</name>
</gene>
<organism evidence="1 2">
    <name type="scientific">Caldinitratiruptor microaerophilus</name>
    <dbReference type="NCBI Taxonomy" id="671077"/>
    <lineage>
        <taxon>Bacteria</taxon>
        <taxon>Bacillati</taxon>
        <taxon>Bacillota</taxon>
        <taxon>Clostridia</taxon>
        <taxon>Eubacteriales</taxon>
        <taxon>Symbiobacteriaceae</taxon>
        <taxon>Caldinitratiruptor</taxon>
    </lineage>
</organism>
<accession>A0AA35GA03</accession>
<protein>
    <recommendedName>
        <fullName evidence="3">Anti-sigma-F factor Fin family protein</fullName>
    </recommendedName>
</protein>
<sequence length="75" mass="8354">MRVVYRCSRCGRQIAELHLPVLSEAALGLDALTPEERADIISFDAAAETVSLRSLCDRCVEGLEMDAPLAWRRVH</sequence>
<evidence type="ECO:0000313" key="2">
    <source>
        <dbReference type="Proteomes" id="UP001163687"/>
    </source>
</evidence>
<dbReference type="Proteomes" id="UP001163687">
    <property type="component" value="Chromosome"/>
</dbReference>
<dbReference type="EMBL" id="AP025628">
    <property type="protein sequence ID" value="BDG62013.1"/>
    <property type="molecule type" value="Genomic_DNA"/>
</dbReference>
<dbReference type="InterPro" id="IPR020115">
    <property type="entry name" value="Fin"/>
</dbReference>
<reference evidence="1" key="1">
    <citation type="submission" date="2022-03" db="EMBL/GenBank/DDBJ databases">
        <title>Complete genome sequence of Caldinitratiruptor microaerophilus.</title>
        <authorList>
            <person name="Mukaiyama R."/>
            <person name="Nishiyama T."/>
            <person name="Ueda K."/>
        </authorList>
    </citation>
    <scope>NUCLEOTIDE SEQUENCE</scope>
    <source>
        <strain evidence="1">JCM 16183</strain>
    </source>
</reference>
<dbReference type="Pfam" id="PF10955">
    <property type="entry name" value="Fin"/>
    <property type="match status" value="1"/>
</dbReference>
<name>A0AA35GA03_9FIRM</name>
<keyword evidence="2" id="KW-1185">Reference proteome</keyword>
<dbReference type="RefSeq" id="WP_264842623.1">
    <property type="nucleotide sequence ID" value="NZ_AP025628.1"/>
</dbReference>
<evidence type="ECO:0000313" key="1">
    <source>
        <dbReference type="EMBL" id="BDG62013.1"/>
    </source>
</evidence>
<proteinExistence type="predicted"/>
<dbReference type="GO" id="GO:0010468">
    <property type="term" value="P:regulation of gene expression"/>
    <property type="evidence" value="ECO:0007669"/>
    <property type="project" value="InterPro"/>
</dbReference>
<dbReference type="AlphaFoldDB" id="A0AA35GA03"/>
<evidence type="ECO:0008006" key="3">
    <source>
        <dbReference type="Google" id="ProtNLM"/>
    </source>
</evidence>